<reference evidence="1 2" key="1">
    <citation type="submission" date="2018-12" db="EMBL/GenBank/DDBJ databases">
        <title>Complete Genome Sequence of Glutamicibacter creatinolyticus strain LGCM259,isolated from an abscess of a 12-year-old mare in Italy.</title>
        <authorList>
            <person name="Santos R.G."/>
            <person name="Silva A.L."/>
            <person name="Seyffert N."/>
            <person name="Castro T.L.P."/>
            <person name="Attili A.R."/>
            <person name="Rifici C."/>
            <person name="Mazzullo G."/>
            <person name="Brenig B."/>
            <person name="Venanzi F."/>
            <person name="Azevedo V."/>
        </authorList>
    </citation>
    <scope>NUCLEOTIDE SEQUENCE [LARGE SCALE GENOMIC DNA]</scope>
    <source>
        <strain evidence="1 2">LGCM 259</strain>
    </source>
</reference>
<sequence>MLGAVLGALMVLYMTVALCWVLCVERKTLAAAIEDVASSVESHWYGRAASAVFADLLLVVGTGRGSSTLPGGARR</sequence>
<dbReference type="EMBL" id="CP034412">
    <property type="protein sequence ID" value="QCY45903.1"/>
    <property type="molecule type" value="Genomic_DNA"/>
</dbReference>
<evidence type="ECO:0000313" key="2">
    <source>
        <dbReference type="Proteomes" id="UP000307000"/>
    </source>
</evidence>
<proteinExistence type="predicted"/>
<organism evidence="1 2">
    <name type="scientific">Glutamicibacter creatinolyticus</name>
    <dbReference type="NCBI Taxonomy" id="162496"/>
    <lineage>
        <taxon>Bacteria</taxon>
        <taxon>Bacillati</taxon>
        <taxon>Actinomycetota</taxon>
        <taxon>Actinomycetes</taxon>
        <taxon>Micrococcales</taxon>
        <taxon>Micrococcaceae</taxon>
        <taxon>Glutamicibacter</taxon>
    </lineage>
</organism>
<protein>
    <submittedName>
        <fullName evidence="1">Uncharacterized protein</fullName>
    </submittedName>
</protein>
<accession>A0A5B7WSE8</accession>
<gene>
    <name evidence="1" type="ORF">GcLGCM259_0113</name>
</gene>
<name>A0A5B7WSE8_9MICC</name>
<dbReference type="KEGG" id="gcr:GcLGCM259_0113"/>
<evidence type="ECO:0000313" key="1">
    <source>
        <dbReference type="EMBL" id="QCY45903.1"/>
    </source>
</evidence>
<keyword evidence="2" id="KW-1185">Reference proteome</keyword>
<dbReference type="Proteomes" id="UP000307000">
    <property type="component" value="Chromosome"/>
</dbReference>
<dbReference type="AlphaFoldDB" id="A0A5B7WSE8"/>